<dbReference type="Pfam" id="PF12854">
    <property type="entry name" value="PPR_1"/>
    <property type="match status" value="1"/>
</dbReference>
<keyword evidence="4" id="KW-0812">Transmembrane</keyword>
<dbReference type="Pfam" id="PF01535">
    <property type="entry name" value="PPR"/>
    <property type="match status" value="1"/>
</dbReference>
<comment type="similarity">
    <text evidence="1">Belongs to the PPR family. P subfamily.</text>
</comment>
<evidence type="ECO:0000256" key="3">
    <source>
        <dbReference type="PROSITE-ProRule" id="PRU00708"/>
    </source>
</evidence>
<keyword evidence="4" id="KW-1133">Transmembrane helix</keyword>
<feature type="repeat" description="PPR" evidence="3">
    <location>
        <begin position="254"/>
        <end position="288"/>
    </location>
</feature>
<dbReference type="NCBIfam" id="TIGR00756">
    <property type="entry name" value="PPR"/>
    <property type="match status" value="6"/>
</dbReference>
<dbReference type="AlphaFoldDB" id="A0A484MJH1"/>
<keyword evidence="6" id="KW-1185">Reference proteome</keyword>
<feature type="repeat" description="PPR" evidence="3">
    <location>
        <begin position="150"/>
        <end position="184"/>
    </location>
</feature>
<dbReference type="InterPro" id="IPR002885">
    <property type="entry name" value="PPR_rpt"/>
</dbReference>
<keyword evidence="2" id="KW-0677">Repeat</keyword>
<evidence type="ECO:0000256" key="1">
    <source>
        <dbReference type="ARBA" id="ARBA00007626"/>
    </source>
</evidence>
<feature type="repeat" description="PPR" evidence="3">
    <location>
        <begin position="324"/>
        <end position="359"/>
    </location>
</feature>
<feature type="repeat" description="PPR" evidence="3">
    <location>
        <begin position="360"/>
        <end position="390"/>
    </location>
</feature>
<feature type="repeat" description="PPR" evidence="3">
    <location>
        <begin position="433"/>
        <end position="467"/>
    </location>
</feature>
<proteinExistence type="inferred from homology"/>
<feature type="transmembrane region" description="Helical" evidence="4">
    <location>
        <begin position="12"/>
        <end position="33"/>
    </location>
</feature>
<evidence type="ECO:0000313" key="6">
    <source>
        <dbReference type="Proteomes" id="UP000595140"/>
    </source>
</evidence>
<accession>A0A484MJH1</accession>
<dbReference type="Proteomes" id="UP000595140">
    <property type="component" value="Unassembled WGS sequence"/>
</dbReference>
<protein>
    <recommendedName>
        <fullName evidence="7">Pentacotripeptide-repeat region of PRORP domain-containing protein</fullName>
    </recommendedName>
</protein>
<dbReference type="OrthoDB" id="185373at2759"/>
<name>A0A484MJH1_9ASTE</name>
<gene>
    <name evidence="5" type="ORF">CCAM_LOCUS30721</name>
</gene>
<evidence type="ECO:0008006" key="7">
    <source>
        <dbReference type="Google" id="ProtNLM"/>
    </source>
</evidence>
<keyword evidence="4" id="KW-0472">Membrane</keyword>
<organism evidence="5 6">
    <name type="scientific">Cuscuta campestris</name>
    <dbReference type="NCBI Taxonomy" id="132261"/>
    <lineage>
        <taxon>Eukaryota</taxon>
        <taxon>Viridiplantae</taxon>
        <taxon>Streptophyta</taxon>
        <taxon>Embryophyta</taxon>
        <taxon>Tracheophyta</taxon>
        <taxon>Spermatophyta</taxon>
        <taxon>Magnoliopsida</taxon>
        <taxon>eudicotyledons</taxon>
        <taxon>Gunneridae</taxon>
        <taxon>Pentapetalae</taxon>
        <taxon>asterids</taxon>
        <taxon>lamiids</taxon>
        <taxon>Solanales</taxon>
        <taxon>Convolvulaceae</taxon>
        <taxon>Cuscuteae</taxon>
        <taxon>Cuscuta</taxon>
        <taxon>Cuscuta subgen. Grammica</taxon>
        <taxon>Cuscuta sect. Cleistogrammica</taxon>
    </lineage>
</organism>
<dbReference type="PANTHER" id="PTHR47447">
    <property type="entry name" value="OS03G0856100 PROTEIN"/>
    <property type="match status" value="1"/>
</dbReference>
<evidence type="ECO:0000256" key="2">
    <source>
        <dbReference type="ARBA" id="ARBA00022737"/>
    </source>
</evidence>
<dbReference type="InterPro" id="IPR011990">
    <property type="entry name" value="TPR-like_helical_dom_sf"/>
</dbReference>
<dbReference type="PROSITE" id="PS51375">
    <property type="entry name" value="PPR"/>
    <property type="match status" value="7"/>
</dbReference>
<dbReference type="Pfam" id="PF13041">
    <property type="entry name" value="PPR_2"/>
    <property type="match status" value="3"/>
</dbReference>
<reference evidence="5 6" key="1">
    <citation type="submission" date="2018-04" db="EMBL/GenBank/DDBJ databases">
        <authorList>
            <person name="Vogel A."/>
        </authorList>
    </citation>
    <scope>NUCLEOTIDE SEQUENCE [LARGE SCALE GENOMIC DNA]</scope>
</reference>
<evidence type="ECO:0000313" key="5">
    <source>
        <dbReference type="EMBL" id="VFQ88945.1"/>
    </source>
</evidence>
<evidence type="ECO:0000256" key="4">
    <source>
        <dbReference type="SAM" id="Phobius"/>
    </source>
</evidence>
<feature type="repeat" description="PPR" evidence="3">
    <location>
        <begin position="219"/>
        <end position="253"/>
    </location>
</feature>
<feature type="repeat" description="PPR" evidence="3">
    <location>
        <begin position="289"/>
        <end position="323"/>
    </location>
</feature>
<dbReference type="PANTHER" id="PTHR47447:SF24">
    <property type="entry name" value="PENTATRICOPEPTIDE REPEAT-CONTAINING PROTEIN"/>
    <property type="match status" value="1"/>
</dbReference>
<sequence length="499" mass="57417">MIFNGQTLTKRSFYHFVSSVLPVFYQIAVSNYFKPFSTLHAGLEADSDLAFLFAKISPGSSEDEVFLSLQSNPACETIRLTHKLVGNLLHCFKDDWKSALGAFRWAESHPGYTPLPEFYDEVVDILGKMKKMDRMCTFLDEMCHNQQTVTLSTIAKVMRRFAGAGKWKEAVRIFDELGKYGIEKNTESMNLLLDTLCKSNRTLQAREIFLELKSHIPPNPNTFNIFIHGWCKANSVDEALWTIQEMKGYGFHPCVISYSTIIRSYCNQSNFPKVYELLDEMNAEGCEPNAVTFTTIISSLTKLERFEEALEVRERMRSVGCKPDTLFYNALIYTLGRSGKLKEAVRVLKVEMLTHGVKPNTSTYNSLIAMFCHHRQEADALECLREMESSPNCEPDAQTYYPLLKLCFINGKTDDLLPELMDEMVNRHHLSLDLSAYSLLIHGLCRSNKCEWAYRVFEEMIAKEITPRYQTCKVLLEEIKQKNMFDVADRVEEFMKKMK</sequence>
<dbReference type="EMBL" id="OOIL02003702">
    <property type="protein sequence ID" value="VFQ88945.1"/>
    <property type="molecule type" value="Genomic_DNA"/>
</dbReference>
<dbReference type="Gene3D" id="1.25.40.10">
    <property type="entry name" value="Tetratricopeptide repeat domain"/>
    <property type="match status" value="4"/>
</dbReference>